<sequence>MKRNQDTVKGIVLGSVLTFGLTASMGNLSAAGIYKKLEAAFNDIKVNVQGKAVELTDAKGKKVEPFIVDGTTYLPVRAMAEVLGQPVEWDSHNNTVYIAKPQAQNEGVQVVTAQEIKMEEGRIHANIQVPAIVNLKDEVFQSTLNQRFLKDAEKSFQNFKEEIIDKNGAPLAIDGGYKVVTDTEQLLSIQRYTVKTAASGVETIQYDTIDKKSNEWITLRSLFKDDQFLSVISEDIKQQMRAQMKEDEGKVYWVRGSSLPDENVVDPFETITGDQPFYINNDGNLVISFNEYEVAPGYMGIVEFVIPTEAIEDLLVSHQYIK</sequence>
<reference evidence="3 4" key="1">
    <citation type="submission" date="2021-03" db="EMBL/GenBank/DDBJ databases">
        <title>Genomic Encyclopedia of Type Strains, Phase IV (KMG-IV): sequencing the most valuable type-strain genomes for metagenomic binning, comparative biology and taxonomic classification.</title>
        <authorList>
            <person name="Goeker M."/>
        </authorList>
    </citation>
    <scope>NUCLEOTIDE SEQUENCE [LARGE SCALE GENOMIC DNA]</scope>
    <source>
        <strain evidence="3 4">DSM 24738</strain>
    </source>
</reference>
<dbReference type="Proteomes" id="UP001519343">
    <property type="component" value="Unassembled WGS sequence"/>
</dbReference>
<protein>
    <recommendedName>
        <fullName evidence="5">DUF3298 domain-containing protein</fullName>
    </recommendedName>
</protein>
<dbReference type="Gene3D" id="3.30.565.40">
    <property type="entry name" value="Fervidobacterium nodosum Rt17-B1 like"/>
    <property type="match status" value="1"/>
</dbReference>
<organism evidence="3 4">
    <name type="scientific">Ammoniphilus resinae</name>
    <dbReference type="NCBI Taxonomy" id="861532"/>
    <lineage>
        <taxon>Bacteria</taxon>
        <taxon>Bacillati</taxon>
        <taxon>Bacillota</taxon>
        <taxon>Bacilli</taxon>
        <taxon>Bacillales</taxon>
        <taxon>Paenibacillaceae</taxon>
        <taxon>Aneurinibacillus group</taxon>
        <taxon>Ammoniphilus</taxon>
    </lineage>
</organism>
<evidence type="ECO:0000259" key="2">
    <source>
        <dbReference type="Pfam" id="PF11738"/>
    </source>
</evidence>
<dbReference type="Gene3D" id="3.30.457.10">
    <property type="entry name" value="Copper amine oxidase-like, N-terminal domain"/>
    <property type="match status" value="1"/>
</dbReference>
<comment type="caution">
    <text evidence="3">The sequence shown here is derived from an EMBL/GenBank/DDBJ whole genome shotgun (WGS) entry which is preliminary data.</text>
</comment>
<dbReference type="InterPro" id="IPR037126">
    <property type="entry name" value="PdaC/RsiV-like_sf"/>
</dbReference>
<accession>A0ABS4GIS3</accession>
<dbReference type="InterPro" id="IPR021729">
    <property type="entry name" value="DUF3298"/>
</dbReference>
<dbReference type="InterPro" id="IPR012854">
    <property type="entry name" value="Cu_amine_oxidase-like_N"/>
</dbReference>
<evidence type="ECO:0000313" key="4">
    <source>
        <dbReference type="Proteomes" id="UP001519343"/>
    </source>
</evidence>
<evidence type="ECO:0008006" key="5">
    <source>
        <dbReference type="Google" id="ProtNLM"/>
    </source>
</evidence>
<name>A0ABS4GIS3_9BACL</name>
<dbReference type="Pfam" id="PF07833">
    <property type="entry name" value="Cu_amine_oxidN1"/>
    <property type="match status" value="1"/>
</dbReference>
<evidence type="ECO:0000259" key="1">
    <source>
        <dbReference type="Pfam" id="PF07833"/>
    </source>
</evidence>
<proteinExistence type="predicted"/>
<keyword evidence="4" id="KW-1185">Reference proteome</keyword>
<feature type="domain" description="DUF3298" evidence="2">
    <location>
        <begin position="221"/>
        <end position="308"/>
    </location>
</feature>
<dbReference type="SUPFAM" id="SSF55383">
    <property type="entry name" value="Copper amine oxidase, domain N"/>
    <property type="match status" value="1"/>
</dbReference>
<gene>
    <name evidence="3" type="ORF">J2Z37_000044</name>
</gene>
<dbReference type="InterPro" id="IPR036582">
    <property type="entry name" value="Mao_N_sf"/>
</dbReference>
<dbReference type="RefSeq" id="WP_209807758.1">
    <property type="nucleotide sequence ID" value="NZ_JAGGKT010000001.1"/>
</dbReference>
<evidence type="ECO:0000313" key="3">
    <source>
        <dbReference type="EMBL" id="MBP1930057.1"/>
    </source>
</evidence>
<dbReference type="EMBL" id="JAGGKT010000001">
    <property type="protein sequence ID" value="MBP1930057.1"/>
    <property type="molecule type" value="Genomic_DNA"/>
</dbReference>
<dbReference type="Gene3D" id="3.90.640.20">
    <property type="entry name" value="Heat-shock cognate protein, ATPase"/>
    <property type="match status" value="1"/>
</dbReference>
<dbReference type="Pfam" id="PF11738">
    <property type="entry name" value="DUF3298"/>
    <property type="match status" value="1"/>
</dbReference>
<feature type="domain" description="Copper amine oxidase-like N-terminal" evidence="1">
    <location>
        <begin position="62"/>
        <end position="99"/>
    </location>
</feature>